<keyword evidence="2" id="KW-1185">Reference proteome</keyword>
<protein>
    <submittedName>
        <fullName evidence="1">Uncharacterized protein</fullName>
    </submittedName>
</protein>
<sequence>MGRRFNTKWCQRKGGVGKDNLTPGITKHPGRMTAIITGRGKLPIMFIIKGVPGGGIAKNEQIPFPPEHYYWVQSVGSLRVLDGRSIALLGNFDCHVFKGVTINCHTVTIAPLRWQVIV</sequence>
<accession>A0A2P4WYJ2</accession>
<dbReference type="Proteomes" id="UP000237271">
    <property type="component" value="Unassembled WGS sequence"/>
</dbReference>
<organism evidence="1 2">
    <name type="scientific">Phytophthora palmivora</name>
    <dbReference type="NCBI Taxonomy" id="4796"/>
    <lineage>
        <taxon>Eukaryota</taxon>
        <taxon>Sar</taxon>
        <taxon>Stramenopiles</taxon>
        <taxon>Oomycota</taxon>
        <taxon>Peronosporomycetes</taxon>
        <taxon>Peronosporales</taxon>
        <taxon>Peronosporaceae</taxon>
        <taxon>Phytophthora</taxon>
    </lineage>
</organism>
<gene>
    <name evidence="1" type="ORF">PHPALM_36990</name>
</gene>
<evidence type="ECO:0000313" key="1">
    <source>
        <dbReference type="EMBL" id="POM58366.1"/>
    </source>
</evidence>
<proteinExistence type="predicted"/>
<dbReference type="OrthoDB" id="4327074at2759"/>
<reference evidence="1 2" key="1">
    <citation type="journal article" date="2017" name="Genome Biol. Evol.">
        <title>Phytophthora megakarya and P. palmivora, closely related causal agents of cacao black pod rot, underwent increases in genome sizes and gene numbers by different mechanisms.</title>
        <authorList>
            <person name="Ali S.S."/>
            <person name="Shao J."/>
            <person name="Lary D.J."/>
            <person name="Kronmiller B."/>
            <person name="Shen D."/>
            <person name="Strem M.D."/>
            <person name="Amoako-Attah I."/>
            <person name="Akrofi A.Y."/>
            <person name="Begoude B.A."/>
            <person name="Ten Hoopen G.M."/>
            <person name="Coulibaly K."/>
            <person name="Kebe B.I."/>
            <person name="Melnick R.L."/>
            <person name="Guiltinan M.J."/>
            <person name="Tyler B.M."/>
            <person name="Meinhardt L.W."/>
            <person name="Bailey B.A."/>
        </authorList>
    </citation>
    <scope>NUCLEOTIDE SEQUENCE [LARGE SCALE GENOMIC DNA]</scope>
    <source>
        <strain evidence="2">sbr112.9</strain>
    </source>
</reference>
<dbReference type="EMBL" id="NCKW01020263">
    <property type="protein sequence ID" value="POM58366.1"/>
    <property type="molecule type" value="Genomic_DNA"/>
</dbReference>
<dbReference type="AlphaFoldDB" id="A0A2P4WYJ2"/>
<comment type="caution">
    <text evidence="1">The sequence shown here is derived from an EMBL/GenBank/DDBJ whole genome shotgun (WGS) entry which is preliminary data.</text>
</comment>
<name>A0A2P4WYJ2_9STRA</name>
<evidence type="ECO:0000313" key="2">
    <source>
        <dbReference type="Proteomes" id="UP000237271"/>
    </source>
</evidence>